<evidence type="ECO:0000256" key="9">
    <source>
        <dbReference type="HAMAP-Rule" id="MF_00158"/>
    </source>
</evidence>
<evidence type="ECO:0000256" key="6">
    <source>
        <dbReference type="ARBA" id="ARBA00022741"/>
    </source>
</evidence>
<dbReference type="SUPFAM" id="SSF52374">
    <property type="entry name" value="Nucleotidylyl transferase"/>
    <property type="match status" value="1"/>
</dbReference>
<dbReference type="PANTHER" id="PTHR21299:SF1">
    <property type="entry name" value="PANTOATE--BETA-ALANINE LIGASE"/>
    <property type="match status" value="1"/>
</dbReference>
<comment type="miscellaneous">
    <text evidence="9">The reaction proceeds by a bi uni uni bi ping pong mechanism.</text>
</comment>
<dbReference type="FunFam" id="3.30.1300.10:FF:000001">
    <property type="entry name" value="Pantothenate synthetase"/>
    <property type="match status" value="1"/>
</dbReference>
<dbReference type="HAMAP" id="MF_00158">
    <property type="entry name" value="PanC"/>
    <property type="match status" value="1"/>
</dbReference>
<comment type="function">
    <text evidence="9">Catalyzes the condensation of pantoate with beta-alanine in an ATP-dependent reaction via a pantoyl-adenylate intermediate.</text>
</comment>
<keyword evidence="6 9" id="KW-0547">Nucleotide-binding</keyword>
<dbReference type="EMBL" id="CP020772">
    <property type="protein sequence ID" value="ARI77275.1"/>
    <property type="molecule type" value="Genomic_DNA"/>
</dbReference>
<evidence type="ECO:0000313" key="11">
    <source>
        <dbReference type="Proteomes" id="UP000192527"/>
    </source>
</evidence>
<feature type="binding site" evidence="9">
    <location>
        <position position="61"/>
    </location>
    <ligand>
        <name>(R)-pantoate</name>
        <dbReference type="ChEBI" id="CHEBI:15980"/>
    </ligand>
</feature>
<name>A0A1W5ZVG4_9BACI</name>
<comment type="catalytic activity">
    <reaction evidence="8 9">
        <text>(R)-pantoate + beta-alanine + ATP = (R)-pantothenate + AMP + diphosphate + H(+)</text>
        <dbReference type="Rhea" id="RHEA:10912"/>
        <dbReference type="ChEBI" id="CHEBI:15378"/>
        <dbReference type="ChEBI" id="CHEBI:15980"/>
        <dbReference type="ChEBI" id="CHEBI:29032"/>
        <dbReference type="ChEBI" id="CHEBI:30616"/>
        <dbReference type="ChEBI" id="CHEBI:33019"/>
        <dbReference type="ChEBI" id="CHEBI:57966"/>
        <dbReference type="ChEBI" id="CHEBI:456215"/>
        <dbReference type="EC" id="6.3.2.1"/>
    </reaction>
</comment>
<dbReference type="EC" id="6.3.2.1" evidence="9"/>
<keyword evidence="4 9" id="KW-0436">Ligase</keyword>
<feature type="binding site" evidence="9">
    <location>
        <position position="153"/>
    </location>
    <ligand>
        <name>(R)-pantoate</name>
        <dbReference type="ChEBI" id="CHEBI:15980"/>
    </ligand>
</feature>
<dbReference type="UniPathway" id="UPA00028">
    <property type="reaction ID" value="UER00005"/>
</dbReference>
<dbReference type="AlphaFoldDB" id="A0A1W5ZVG4"/>
<reference evidence="10 11" key="1">
    <citation type="submission" date="2017-04" db="EMBL/GenBank/DDBJ databases">
        <title>The whole genome sequencing and assembly of Halobacillus mangrovi strain.</title>
        <authorList>
            <person name="Lee S.-J."/>
            <person name="Park M.-K."/>
            <person name="Kim J.-Y."/>
            <person name="Lee Y.-J."/>
            <person name="Yi H."/>
            <person name="Bahn Y.-S."/>
            <person name="Kim J.F."/>
            <person name="Lee D.-W."/>
        </authorList>
    </citation>
    <scope>NUCLEOTIDE SEQUENCE [LARGE SCALE GENOMIC DNA]</scope>
    <source>
        <strain evidence="10 11">KTB 131</strain>
    </source>
</reference>
<comment type="pathway">
    <text evidence="1 9">Cofactor biosynthesis; (R)-pantothenate biosynthesis; (R)-pantothenate from (R)-pantoate and beta-alanine: step 1/1.</text>
</comment>
<dbReference type="STRING" id="402384.HM131_10670"/>
<evidence type="ECO:0000256" key="2">
    <source>
        <dbReference type="ARBA" id="ARBA00009256"/>
    </source>
</evidence>
<dbReference type="GO" id="GO:0005524">
    <property type="term" value="F:ATP binding"/>
    <property type="evidence" value="ECO:0007669"/>
    <property type="project" value="UniProtKB-KW"/>
</dbReference>
<keyword evidence="11" id="KW-1185">Reference proteome</keyword>
<feature type="binding site" evidence="9">
    <location>
        <begin position="30"/>
        <end position="37"/>
    </location>
    <ligand>
        <name>ATP</name>
        <dbReference type="ChEBI" id="CHEBI:30616"/>
    </ligand>
</feature>
<feature type="binding site" evidence="9">
    <location>
        <begin position="147"/>
        <end position="150"/>
    </location>
    <ligand>
        <name>ATP</name>
        <dbReference type="ChEBI" id="CHEBI:30616"/>
    </ligand>
</feature>
<feature type="binding site" evidence="9">
    <location>
        <begin position="184"/>
        <end position="187"/>
    </location>
    <ligand>
        <name>ATP</name>
        <dbReference type="ChEBI" id="CHEBI:30616"/>
    </ligand>
</feature>
<dbReference type="InterPro" id="IPR003721">
    <property type="entry name" value="Pantoate_ligase"/>
</dbReference>
<proteinExistence type="inferred from homology"/>
<evidence type="ECO:0000256" key="8">
    <source>
        <dbReference type="ARBA" id="ARBA00048258"/>
    </source>
</evidence>
<feature type="active site" description="Proton donor" evidence="9">
    <location>
        <position position="37"/>
    </location>
</feature>
<dbReference type="Proteomes" id="UP000192527">
    <property type="component" value="Chromosome"/>
</dbReference>
<dbReference type="PANTHER" id="PTHR21299">
    <property type="entry name" value="CYTIDYLATE KINASE/PANTOATE-BETA-ALANINE LIGASE"/>
    <property type="match status" value="1"/>
</dbReference>
<evidence type="ECO:0000256" key="5">
    <source>
        <dbReference type="ARBA" id="ARBA00022655"/>
    </source>
</evidence>
<keyword evidence="5 9" id="KW-0566">Pantothenate biosynthesis</keyword>
<feature type="binding site" evidence="9">
    <location>
        <position position="61"/>
    </location>
    <ligand>
        <name>beta-alanine</name>
        <dbReference type="ChEBI" id="CHEBI:57966"/>
    </ligand>
</feature>
<dbReference type="GO" id="GO:0005829">
    <property type="term" value="C:cytosol"/>
    <property type="evidence" value="ECO:0007669"/>
    <property type="project" value="TreeGrafter"/>
</dbReference>
<evidence type="ECO:0000256" key="1">
    <source>
        <dbReference type="ARBA" id="ARBA00004990"/>
    </source>
</evidence>
<dbReference type="Gene3D" id="3.30.1300.10">
    <property type="entry name" value="Pantoate-beta-alanine ligase, C-terminal domain"/>
    <property type="match status" value="1"/>
</dbReference>
<accession>A0A1W5ZVG4</accession>
<sequence>MEIYHEIDAVQKKAMTLMREGKSIGFVPTMGYLHEGHVDLIKEARKENDFVILSIFVNPLQFGEGEDLDHYPRDEEHDKNISKENGVDLIFLPTKDTMYPNPLSIQMTVTRRADVLCGRSRPGHFEGVVTVLAKLFNICQPTRAYFGMKDAQQVAVVDALIQDYNFPVRLVPVPTVRESDGLAKSSRNVNLSKEERREAPAIQQGLQMGRQMVQEGIMDPQQVIEATREFLENETHGKIDYIELLSYPDLKPVERINQQVILAAAVYFERARLIDNVVFDQNGFISKG</sequence>
<gene>
    <name evidence="9" type="primary">panC</name>
    <name evidence="10" type="ORF">HM131_10670</name>
</gene>
<evidence type="ECO:0000256" key="4">
    <source>
        <dbReference type="ARBA" id="ARBA00022598"/>
    </source>
</evidence>
<keyword evidence="3 9" id="KW-0963">Cytoplasm</keyword>
<organism evidence="10 11">
    <name type="scientific">Halobacillus mangrovi</name>
    <dbReference type="NCBI Taxonomy" id="402384"/>
    <lineage>
        <taxon>Bacteria</taxon>
        <taxon>Bacillati</taxon>
        <taxon>Bacillota</taxon>
        <taxon>Bacilli</taxon>
        <taxon>Bacillales</taxon>
        <taxon>Bacillaceae</taxon>
        <taxon>Halobacillus</taxon>
    </lineage>
</organism>
<dbReference type="InterPro" id="IPR004821">
    <property type="entry name" value="Cyt_trans-like"/>
</dbReference>
<dbReference type="InterPro" id="IPR014729">
    <property type="entry name" value="Rossmann-like_a/b/a_fold"/>
</dbReference>
<dbReference type="KEGG" id="hmn:HM131_10670"/>
<dbReference type="CDD" id="cd00560">
    <property type="entry name" value="PanC"/>
    <property type="match status" value="1"/>
</dbReference>
<feature type="binding site" evidence="9">
    <location>
        <position position="176"/>
    </location>
    <ligand>
        <name>ATP</name>
        <dbReference type="ChEBI" id="CHEBI:30616"/>
    </ligand>
</feature>
<evidence type="ECO:0000256" key="7">
    <source>
        <dbReference type="ARBA" id="ARBA00022840"/>
    </source>
</evidence>
<keyword evidence="7 9" id="KW-0067">ATP-binding</keyword>
<protein>
    <recommendedName>
        <fullName evidence="9">Pantothenate synthetase</fullName>
        <shortName evidence="9">PS</shortName>
        <ecNumber evidence="9">6.3.2.1</ecNumber>
    </recommendedName>
    <alternativeName>
        <fullName evidence="9">Pantoate--beta-alanine ligase</fullName>
    </alternativeName>
    <alternativeName>
        <fullName evidence="9">Pantoate-activating enzyme</fullName>
    </alternativeName>
</protein>
<dbReference type="RefSeq" id="WP_085029746.1">
    <property type="nucleotide sequence ID" value="NZ_CP020772.1"/>
</dbReference>
<evidence type="ECO:0000313" key="10">
    <source>
        <dbReference type="EMBL" id="ARI77275.1"/>
    </source>
</evidence>
<comment type="similarity">
    <text evidence="2 9">Belongs to the pantothenate synthetase family.</text>
</comment>
<comment type="subunit">
    <text evidence="9">Homodimer.</text>
</comment>
<dbReference type="OrthoDB" id="9773087at2"/>
<dbReference type="FunFam" id="3.40.50.620:FF:000013">
    <property type="entry name" value="Pantothenate synthetase"/>
    <property type="match status" value="1"/>
</dbReference>
<dbReference type="Gene3D" id="3.40.50.620">
    <property type="entry name" value="HUPs"/>
    <property type="match status" value="1"/>
</dbReference>
<dbReference type="NCBIfam" id="TIGR00018">
    <property type="entry name" value="panC"/>
    <property type="match status" value="1"/>
</dbReference>
<dbReference type="GO" id="GO:0015940">
    <property type="term" value="P:pantothenate biosynthetic process"/>
    <property type="evidence" value="ECO:0007669"/>
    <property type="project" value="UniProtKB-UniRule"/>
</dbReference>
<comment type="subcellular location">
    <subcellularLocation>
        <location evidence="9">Cytoplasm</location>
    </subcellularLocation>
</comment>
<evidence type="ECO:0000256" key="3">
    <source>
        <dbReference type="ARBA" id="ARBA00022490"/>
    </source>
</evidence>
<dbReference type="NCBIfam" id="TIGR00125">
    <property type="entry name" value="cyt_tran_rel"/>
    <property type="match status" value="1"/>
</dbReference>
<dbReference type="Pfam" id="PF02569">
    <property type="entry name" value="Pantoate_ligase"/>
    <property type="match status" value="1"/>
</dbReference>
<dbReference type="InterPro" id="IPR042176">
    <property type="entry name" value="Pantoate_ligase_C"/>
</dbReference>
<dbReference type="GO" id="GO:0004592">
    <property type="term" value="F:pantoate-beta-alanine ligase activity"/>
    <property type="evidence" value="ECO:0007669"/>
    <property type="project" value="UniProtKB-UniRule"/>
</dbReference>